<comment type="similarity">
    <text evidence="2">Belongs to the type I cytokine receptor family. Type 2 subfamily.</text>
</comment>
<evidence type="ECO:0000313" key="16">
    <source>
        <dbReference type="Proteomes" id="UP001148018"/>
    </source>
</evidence>
<evidence type="ECO:0000256" key="4">
    <source>
        <dbReference type="ARBA" id="ARBA00022729"/>
    </source>
</evidence>
<feature type="region of interest" description="Disordered" evidence="11">
    <location>
        <begin position="742"/>
        <end position="774"/>
    </location>
</feature>
<sequence length="915" mass="101613">MTMVLYMGLFHLILACLISSSLALNRVSRVSILPQPPAVEIGKNFTATCILANTNGATANNLEWFFKNHIIPREKYTTINSTAVNVTIAITSETPPWLYCQCKHPACASNSENRYGIQLQKGYPPKKPENLSCMAVQVAAQISANITCTWNTSKPGTGEINTMNSLIVTLIDIGKEVKDIGNGNRGQVALDVFPHHMLVKVWVESENHLGKVLSDILETEADRFVKTNPPSTVEVISEKRFPTSLLINWIQPIIKAYVKLVYQIRFCPHGSHMWIEIPLADTAKEIQSFRLQFLRPDTYYVAQVRCKMYREGFGYWSDWSDNATASTPEAMPMSKPDLWWTISRNESRKAKTLHILSKDPVLANGRIKSFRIQMRDRSWEVVVNGTGSGHNPNGRSPVDLGPIEHSRSNVYVDVVAVNSVGPSPKASLKFPLTVHDFPPVNTLKWLSDKGQLRIEWQSPIMSATGALPKHNVTEYVVQWVSVNDGHMDWQREPRESAETVIRGDLKNFTCYNISVYPLYSGWVGQPVTTAAYLEQGDPLEAPSVTLKDLGSSDAAWWLMWKEIPLERQRGFIVNYTVYYSTVNAIDTEVHVPKEVTLPADTYSYHLQGLSSNTKYWVKVKASTIRGSATSPDHMFNTQKYAPEKIKGIVIGVCLGFLFLFLITMVLCFYKKDSIQNKLWPTIPNPVNSRIGTWSPDFHLKNDVPKENTLADLSVVEVDTLDGRSMFEEDKAGLPLKKDKYLSEEHSSGIGDSSCMSSPRQSVSDSDEGGDLGETTASTVQYSSVVASQGYKGQNPGPLQNSQQPQQPPSFSRSESTQPLLESEDGGDTLGSSGQSRHLSPNPCYRSSTFKQGSTNSAESGLPGPGEQESSVLLRFWPLEEACQQSQATEGAESPESLEAVPVAHCMTKLGGYRPQ</sequence>
<dbReference type="AlphaFoldDB" id="A0A9Q0EDN5"/>
<dbReference type="PANTHER" id="PTHR48423">
    <property type="entry name" value="INTERLEUKIN-27 RECEPTOR SUBUNIT ALPHA"/>
    <property type="match status" value="1"/>
</dbReference>
<dbReference type="PROSITE" id="PS50853">
    <property type="entry name" value="FN3"/>
    <property type="match status" value="3"/>
</dbReference>
<feature type="signal peptide" evidence="13">
    <location>
        <begin position="1"/>
        <end position="23"/>
    </location>
</feature>
<dbReference type="InterPro" id="IPR052672">
    <property type="entry name" value="Type1_Cytokine_Rcpt_Type2"/>
</dbReference>
<dbReference type="Proteomes" id="UP001148018">
    <property type="component" value="Unassembled WGS sequence"/>
</dbReference>
<keyword evidence="10" id="KW-0393">Immunoglobulin domain</keyword>
<feature type="transmembrane region" description="Helical" evidence="12">
    <location>
        <begin position="648"/>
        <end position="669"/>
    </location>
</feature>
<evidence type="ECO:0000256" key="11">
    <source>
        <dbReference type="SAM" id="MobiDB-lite"/>
    </source>
</evidence>
<dbReference type="GO" id="GO:0005886">
    <property type="term" value="C:plasma membrane"/>
    <property type="evidence" value="ECO:0007669"/>
    <property type="project" value="UniProtKB-ARBA"/>
</dbReference>
<dbReference type="EMBL" id="JANIIK010000043">
    <property type="protein sequence ID" value="KAJ3604866.1"/>
    <property type="molecule type" value="Genomic_DNA"/>
</dbReference>
<evidence type="ECO:0000256" key="9">
    <source>
        <dbReference type="ARBA" id="ARBA00023180"/>
    </source>
</evidence>
<feature type="compositionally biased region" description="Polar residues" evidence="11">
    <location>
        <begin position="810"/>
        <end position="819"/>
    </location>
</feature>
<keyword evidence="7 12" id="KW-0472">Membrane</keyword>
<comment type="subcellular location">
    <subcellularLocation>
        <location evidence="1">Membrane</location>
        <topology evidence="1">Single-pass type I membrane protein</topology>
    </subcellularLocation>
</comment>
<dbReference type="InterPro" id="IPR036179">
    <property type="entry name" value="Ig-like_dom_sf"/>
</dbReference>
<dbReference type="Pfam" id="PF06328">
    <property type="entry name" value="Lep_receptor_Ig"/>
    <property type="match status" value="1"/>
</dbReference>
<dbReference type="PANTHER" id="PTHR48423:SF1">
    <property type="entry name" value="INTERLEUKIN-27 RECEPTOR SUBUNIT ALPHA"/>
    <property type="match status" value="1"/>
</dbReference>
<dbReference type="Gene3D" id="2.60.40.10">
    <property type="entry name" value="Immunoglobulins"/>
    <property type="match status" value="5"/>
</dbReference>
<protein>
    <recommendedName>
        <fullName evidence="14">Fibronectin type-III domain-containing protein</fullName>
    </recommendedName>
</protein>
<evidence type="ECO:0000256" key="7">
    <source>
        <dbReference type="ARBA" id="ARBA00023136"/>
    </source>
</evidence>
<evidence type="ECO:0000256" key="5">
    <source>
        <dbReference type="ARBA" id="ARBA00022737"/>
    </source>
</evidence>
<dbReference type="SUPFAM" id="SSF48726">
    <property type="entry name" value="Immunoglobulin"/>
    <property type="match status" value="1"/>
</dbReference>
<reference evidence="15" key="1">
    <citation type="submission" date="2022-07" db="EMBL/GenBank/DDBJ databases">
        <title>Chromosome-level genome of Muraenolepis orangiensis.</title>
        <authorList>
            <person name="Kim J."/>
        </authorList>
    </citation>
    <scope>NUCLEOTIDE SEQUENCE</scope>
    <source>
        <strain evidence="15">KU_S4_2022</strain>
        <tissue evidence="15">Muscle</tissue>
    </source>
</reference>
<dbReference type="SUPFAM" id="SSF49265">
    <property type="entry name" value="Fibronectin type III"/>
    <property type="match status" value="3"/>
</dbReference>
<keyword evidence="8" id="KW-0675">Receptor</keyword>
<evidence type="ECO:0000256" key="10">
    <source>
        <dbReference type="ARBA" id="ARBA00023319"/>
    </source>
</evidence>
<evidence type="ECO:0000259" key="14">
    <source>
        <dbReference type="PROSITE" id="PS50853"/>
    </source>
</evidence>
<dbReference type="SMART" id="SM00060">
    <property type="entry name" value="FN3"/>
    <property type="match status" value="3"/>
</dbReference>
<organism evidence="15 16">
    <name type="scientific">Muraenolepis orangiensis</name>
    <name type="common">Patagonian moray cod</name>
    <dbReference type="NCBI Taxonomy" id="630683"/>
    <lineage>
        <taxon>Eukaryota</taxon>
        <taxon>Metazoa</taxon>
        <taxon>Chordata</taxon>
        <taxon>Craniata</taxon>
        <taxon>Vertebrata</taxon>
        <taxon>Euteleostomi</taxon>
        <taxon>Actinopterygii</taxon>
        <taxon>Neopterygii</taxon>
        <taxon>Teleostei</taxon>
        <taxon>Neoteleostei</taxon>
        <taxon>Acanthomorphata</taxon>
        <taxon>Zeiogadaria</taxon>
        <taxon>Gadariae</taxon>
        <taxon>Gadiformes</taxon>
        <taxon>Muraenolepidoidei</taxon>
        <taxon>Muraenolepididae</taxon>
        <taxon>Muraenolepis</taxon>
    </lineage>
</organism>
<dbReference type="InterPro" id="IPR010457">
    <property type="entry name" value="IgC2-like_lig-bd"/>
</dbReference>
<dbReference type="Pfam" id="PF00041">
    <property type="entry name" value="fn3"/>
    <property type="match status" value="1"/>
</dbReference>
<evidence type="ECO:0000256" key="13">
    <source>
        <dbReference type="SAM" id="SignalP"/>
    </source>
</evidence>
<evidence type="ECO:0000256" key="6">
    <source>
        <dbReference type="ARBA" id="ARBA00022989"/>
    </source>
</evidence>
<dbReference type="InterPro" id="IPR003961">
    <property type="entry name" value="FN3_dom"/>
</dbReference>
<proteinExistence type="inferred from homology"/>
<feature type="region of interest" description="Disordered" evidence="11">
    <location>
        <begin position="788"/>
        <end position="869"/>
    </location>
</feature>
<name>A0A9Q0EDN5_9TELE</name>
<feature type="domain" description="Fibronectin type-III" evidence="14">
    <location>
        <begin position="229"/>
        <end position="330"/>
    </location>
</feature>
<keyword evidence="3 12" id="KW-0812">Transmembrane</keyword>
<gene>
    <name evidence="15" type="ORF">NHX12_026918</name>
</gene>
<dbReference type="InterPro" id="IPR036116">
    <property type="entry name" value="FN3_sf"/>
</dbReference>
<evidence type="ECO:0000256" key="8">
    <source>
        <dbReference type="ARBA" id="ARBA00023170"/>
    </source>
</evidence>
<keyword evidence="6 12" id="KW-1133">Transmembrane helix</keyword>
<feature type="domain" description="Fibronectin type-III" evidence="14">
    <location>
        <begin position="538"/>
        <end position="640"/>
    </location>
</feature>
<evidence type="ECO:0000256" key="1">
    <source>
        <dbReference type="ARBA" id="ARBA00004479"/>
    </source>
</evidence>
<feature type="compositionally biased region" description="Low complexity" evidence="11">
    <location>
        <begin position="747"/>
        <end position="757"/>
    </location>
</feature>
<feature type="domain" description="Fibronectin type-III" evidence="14">
    <location>
        <begin position="438"/>
        <end position="537"/>
    </location>
</feature>
<evidence type="ECO:0000256" key="12">
    <source>
        <dbReference type="SAM" id="Phobius"/>
    </source>
</evidence>
<evidence type="ECO:0000256" key="2">
    <source>
        <dbReference type="ARBA" id="ARBA00008921"/>
    </source>
</evidence>
<feature type="compositionally biased region" description="Polar residues" evidence="11">
    <location>
        <begin position="829"/>
        <end position="858"/>
    </location>
</feature>
<keyword evidence="5" id="KW-0677">Repeat</keyword>
<feature type="chain" id="PRO_5040290416" description="Fibronectin type-III domain-containing protein" evidence="13">
    <location>
        <begin position="24"/>
        <end position="915"/>
    </location>
</feature>
<keyword evidence="9" id="KW-0325">Glycoprotein</keyword>
<evidence type="ECO:0000256" key="3">
    <source>
        <dbReference type="ARBA" id="ARBA00022692"/>
    </source>
</evidence>
<dbReference type="CDD" id="cd00063">
    <property type="entry name" value="FN3"/>
    <property type="match status" value="2"/>
</dbReference>
<dbReference type="OrthoDB" id="9934532at2759"/>
<keyword evidence="16" id="KW-1185">Reference proteome</keyword>
<accession>A0A9Q0EDN5</accession>
<feature type="compositionally biased region" description="Low complexity" evidence="11">
    <location>
        <begin position="792"/>
        <end position="804"/>
    </location>
</feature>
<dbReference type="InterPro" id="IPR013783">
    <property type="entry name" value="Ig-like_fold"/>
</dbReference>
<keyword evidence="4 13" id="KW-0732">Signal</keyword>
<evidence type="ECO:0000313" key="15">
    <source>
        <dbReference type="EMBL" id="KAJ3604866.1"/>
    </source>
</evidence>
<comment type="caution">
    <text evidence="15">The sequence shown here is derived from an EMBL/GenBank/DDBJ whole genome shotgun (WGS) entry which is preliminary data.</text>
</comment>